<keyword evidence="6 7" id="KW-0472">Membrane</keyword>
<keyword evidence="2" id="KW-0813">Transport</keyword>
<evidence type="ECO:0000256" key="5">
    <source>
        <dbReference type="ARBA" id="ARBA00022989"/>
    </source>
</evidence>
<dbReference type="SUPFAM" id="SSF103473">
    <property type="entry name" value="MFS general substrate transporter"/>
    <property type="match status" value="1"/>
</dbReference>
<dbReference type="EMBL" id="JRMW01000035">
    <property type="protein sequence ID" value="KGF03913.1"/>
    <property type="molecule type" value="Genomic_DNA"/>
</dbReference>
<dbReference type="RefSeq" id="WP_004826703.1">
    <property type="nucleotide sequence ID" value="NZ_JRMW01000035.1"/>
</dbReference>
<proteinExistence type="predicted"/>
<evidence type="ECO:0000256" key="4">
    <source>
        <dbReference type="ARBA" id="ARBA00022692"/>
    </source>
</evidence>
<feature type="transmembrane region" description="Helical" evidence="7">
    <location>
        <begin position="266"/>
        <end position="283"/>
    </location>
</feature>
<dbReference type="OrthoDB" id="1650550at2"/>
<dbReference type="InterPro" id="IPR011701">
    <property type="entry name" value="MFS"/>
</dbReference>
<name>A0A095X242_9FIRM</name>
<dbReference type="PANTHER" id="PTHR43124:SF3">
    <property type="entry name" value="CHLORAMPHENICOL EFFLUX PUMP RV0191"/>
    <property type="match status" value="1"/>
</dbReference>
<comment type="caution">
    <text evidence="9">The sequence shown here is derived from an EMBL/GenBank/DDBJ whole genome shotgun (WGS) entry which is preliminary data.</text>
</comment>
<feature type="transmembrane region" description="Helical" evidence="7">
    <location>
        <begin position="358"/>
        <end position="378"/>
    </location>
</feature>
<evidence type="ECO:0000256" key="1">
    <source>
        <dbReference type="ARBA" id="ARBA00004651"/>
    </source>
</evidence>
<dbReference type="InterPro" id="IPR050189">
    <property type="entry name" value="MFS_Efflux_Transporters"/>
</dbReference>
<evidence type="ECO:0000256" key="6">
    <source>
        <dbReference type="ARBA" id="ARBA00023136"/>
    </source>
</evidence>
<dbReference type="Gene3D" id="1.20.1250.20">
    <property type="entry name" value="MFS general substrate transporter like domains"/>
    <property type="match status" value="2"/>
</dbReference>
<dbReference type="Proteomes" id="UP000029579">
    <property type="component" value="Unassembled WGS sequence"/>
</dbReference>
<dbReference type="GO" id="GO:0022857">
    <property type="term" value="F:transmembrane transporter activity"/>
    <property type="evidence" value="ECO:0007669"/>
    <property type="project" value="InterPro"/>
</dbReference>
<feature type="transmembrane region" description="Helical" evidence="7">
    <location>
        <begin position="136"/>
        <end position="156"/>
    </location>
</feature>
<feature type="transmembrane region" description="Helical" evidence="7">
    <location>
        <begin position="234"/>
        <end position="254"/>
    </location>
</feature>
<keyword evidence="5 7" id="KW-1133">Transmembrane helix</keyword>
<dbReference type="GO" id="GO:0005886">
    <property type="term" value="C:plasma membrane"/>
    <property type="evidence" value="ECO:0007669"/>
    <property type="project" value="UniProtKB-SubCell"/>
</dbReference>
<dbReference type="Pfam" id="PF07690">
    <property type="entry name" value="MFS_1"/>
    <property type="match status" value="1"/>
</dbReference>
<feature type="transmembrane region" description="Helical" evidence="7">
    <location>
        <begin position="289"/>
        <end position="309"/>
    </location>
</feature>
<accession>A0A095X242</accession>
<organism evidence="9 10">
    <name type="scientific">Anaerococcus lactolyticus S7-1-13</name>
    <dbReference type="NCBI Taxonomy" id="1284686"/>
    <lineage>
        <taxon>Bacteria</taxon>
        <taxon>Bacillati</taxon>
        <taxon>Bacillota</taxon>
        <taxon>Tissierellia</taxon>
        <taxon>Tissierellales</taxon>
        <taxon>Peptoniphilaceae</taxon>
        <taxon>Anaerococcus</taxon>
    </lineage>
</organism>
<evidence type="ECO:0000256" key="2">
    <source>
        <dbReference type="ARBA" id="ARBA00022448"/>
    </source>
</evidence>
<gene>
    <name evidence="9" type="ORF">HMPREF1630_05595</name>
</gene>
<feature type="transmembrane region" description="Helical" evidence="7">
    <location>
        <begin position="40"/>
        <end position="63"/>
    </location>
</feature>
<keyword evidence="4 7" id="KW-0812">Transmembrane</keyword>
<reference evidence="9 10" key="1">
    <citation type="submission" date="2014-07" db="EMBL/GenBank/DDBJ databases">
        <authorList>
            <person name="McCorrison J."/>
            <person name="Sanka R."/>
            <person name="Torralba M."/>
            <person name="Gillis M."/>
            <person name="Haft D.H."/>
            <person name="Methe B."/>
            <person name="Sutton G."/>
            <person name="Nelson K.E."/>
        </authorList>
    </citation>
    <scope>NUCLEOTIDE SEQUENCE [LARGE SCALE GENOMIC DNA]</scope>
    <source>
        <strain evidence="9 10">S7-1-13</strain>
    </source>
</reference>
<dbReference type="PROSITE" id="PS50850">
    <property type="entry name" value="MFS"/>
    <property type="match status" value="1"/>
</dbReference>
<dbReference type="InterPro" id="IPR020846">
    <property type="entry name" value="MFS_dom"/>
</dbReference>
<feature type="transmembrane region" description="Helical" evidence="7">
    <location>
        <begin position="162"/>
        <end position="181"/>
    </location>
</feature>
<evidence type="ECO:0000313" key="9">
    <source>
        <dbReference type="EMBL" id="KGF03913.1"/>
    </source>
</evidence>
<feature type="transmembrane region" description="Helical" evidence="7">
    <location>
        <begin position="104"/>
        <end position="124"/>
    </location>
</feature>
<evidence type="ECO:0000313" key="10">
    <source>
        <dbReference type="Proteomes" id="UP000029579"/>
    </source>
</evidence>
<sequence length="386" mass="42714">MENSNKNWLRKPGILSVSIILAVNAIISGGLIFIKDELGISLAQAEFLVSLPSITTIIAILLSEPISQRIGIKKCVSLGLFLVGSSAFLPLLSRTYLSIFISRLILGFGVGLYNGHAASLINIFYKGDEAASLHGIRNSCEYIGLMLLLFIAGLILKISWHYVFLTYTIAFLILIFFNLTVEDVVHPKTLAEEKFKITLQTIFFMVFAGVTLMDTTAVTIRFSTIATQGLGPNANINMLTMVIPIFGMTTGFFFGKINRKLRSKTILLGLLIYIFKNIILSVFGQNVYVYMVGMALTAVSQSLCFPYIFAEVARVTRSSSSRIVNNLIFVGSNLGGFLASSFLSLVTLFFNLKGPTTAFMGFSVLYLGFFAVYFYEYLSVRSFRLR</sequence>
<evidence type="ECO:0000259" key="8">
    <source>
        <dbReference type="PROSITE" id="PS50850"/>
    </source>
</evidence>
<feature type="transmembrane region" description="Helical" evidence="7">
    <location>
        <begin position="330"/>
        <end position="352"/>
    </location>
</feature>
<feature type="transmembrane region" description="Helical" evidence="7">
    <location>
        <begin position="75"/>
        <end position="92"/>
    </location>
</feature>
<dbReference type="InterPro" id="IPR036259">
    <property type="entry name" value="MFS_trans_sf"/>
</dbReference>
<evidence type="ECO:0000256" key="3">
    <source>
        <dbReference type="ARBA" id="ARBA00022475"/>
    </source>
</evidence>
<comment type="subcellular location">
    <subcellularLocation>
        <location evidence="1">Cell membrane</location>
        <topology evidence="1">Multi-pass membrane protein</topology>
    </subcellularLocation>
</comment>
<dbReference type="eggNOG" id="COG2814">
    <property type="taxonomic scope" value="Bacteria"/>
</dbReference>
<dbReference type="PANTHER" id="PTHR43124">
    <property type="entry name" value="PURINE EFFLUX PUMP PBUE"/>
    <property type="match status" value="1"/>
</dbReference>
<evidence type="ECO:0000256" key="7">
    <source>
        <dbReference type="SAM" id="Phobius"/>
    </source>
</evidence>
<protein>
    <submittedName>
        <fullName evidence="9">MFS transporter</fullName>
    </submittedName>
</protein>
<dbReference type="AlphaFoldDB" id="A0A095X242"/>
<feature type="transmembrane region" description="Helical" evidence="7">
    <location>
        <begin position="202"/>
        <end position="222"/>
    </location>
</feature>
<keyword evidence="3" id="KW-1003">Cell membrane</keyword>
<feature type="transmembrane region" description="Helical" evidence="7">
    <location>
        <begin position="12"/>
        <end position="34"/>
    </location>
</feature>
<feature type="domain" description="Major facilitator superfamily (MFS) profile" evidence="8">
    <location>
        <begin position="1"/>
        <end position="381"/>
    </location>
</feature>